<proteinExistence type="predicted"/>
<accession>A0A8S0V995</accession>
<evidence type="ECO:0000313" key="2">
    <source>
        <dbReference type="Proteomes" id="UP000594638"/>
    </source>
</evidence>
<name>A0A8S0V995_OLEEU</name>
<feature type="non-terminal residue" evidence="1">
    <location>
        <position position="1"/>
    </location>
</feature>
<sequence>DQTISEGENVKNEGPSKEIVTKVEMVKDEELSTEIVNAVQMGKDEELLMSSSNDRSVDDVATNEKLLVENAQLSMEDQNIGNLEKSLKKDNDEIGDLEKCLIENVANFSKDVKSIGTD</sequence>
<comment type="caution">
    <text evidence="1">The sequence shown here is derived from an EMBL/GenBank/DDBJ whole genome shotgun (WGS) entry which is preliminary data.</text>
</comment>
<reference evidence="1 2" key="1">
    <citation type="submission" date="2019-12" db="EMBL/GenBank/DDBJ databases">
        <authorList>
            <person name="Alioto T."/>
            <person name="Alioto T."/>
            <person name="Gomez Garrido J."/>
        </authorList>
    </citation>
    <scope>NUCLEOTIDE SEQUENCE [LARGE SCALE GENOMIC DNA]</scope>
</reference>
<dbReference type="Gramene" id="OE9A009694T1">
    <property type="protein sequence ID" value="OE9A009694C1"/>
    <property type="gene ID" value="OE9A009694"/>
</dbReference>
<dbReference type="Proteomes" id="UP000594638">
    <property type="component" value="Unassembled WGS sequence"/>
</dbReference>
<dbReference type="AlphaFoldDB" id="A0A8S0V995"/>
<feature type="non-terminal residue" evidence="1">
    <location>
        <position position="118"/>
    </location>
</feature>
<organism evidence="1 2">
    <name type="scientific">Olea europaea subsp. europaea</name>
    <dbReference type="NCBI Taxonomy" id="158383"/>
    <lineage>
        <taxon>Eukaryota</taxon>
        <taxon>Viridiplantae</taxon>
        <taxon>Streptophyta</taxon>
        <taxon>Embryophyta</taxon>
        <taxon>Tracheophyta</taxon>
        <taxon>Spermatophyta</taxon>
        <taxon>Magnoliopsida</taxon>
        <taxon>eudicotyledons</taxon>
        <taxon>Gunneridae</taxon>
        <taxon>Pentapetalae</taxon>
        <taxon>asterids</taxon>
        <taxon>lamiids</taxon>
        <taxon>Lamiales</taxon>
        <taxon>Oleaceae</taxon>
        <taxon>Oleeae</taxon>
        <taxon>Olea</taxon>
    </lineage>
</organism>
<dbReference type="EMBL" id="CACTIH010009349">
    <property type="protein sequence ID" value="CAA3030088.1"/>
    <property type="molecule type" value="Genomic_DNA"/>
</dbReference>
<keyword evidence="2" id="KW-1185">Reference proteome</keyword>
<gene>
    <name evidence="1" type="ORF">OLEA9_A009694</name>
</gene>
<protein>
    <submittedName>
        <fullName evidence="1">Uncharacterized protein</fullName>
    </submittedName>
</protein>
<evidence type="ECO:0000313" key="1">
    <source>
        <dbReference type="EMBL" id="CAA3030088.1"/>
    </source>
</evidence>